<comment type="caution">
    <text evidence="10">The sequence shown here is derived from an EMBL/GenBank/DDBJ whole genome shotgun (WGS) entry which is preliminary data.</text>
</comment>
<feature type="transmembrane region" description="Helical" evidence="9">
    <location>
        <begin position="56"/>
        <end position="74"/>
    </location>
</feature>
<protein>
    <recommendedName>
        <fullName evidence="6">Complex I assembly factor TIMMDC1, mitochondrial</fullName>
    </recommendedName>
    <alternativeName>
        <fullName evidence="7">Translocase of inner mitochondrial membrane domain-containing protein 1</fullName>
    </alternativeName>
</protein>
<dbReference type="Pfam" id="PF02466">
    <property type="entry name" value="Tim17"/>
    <property type="match status" value="1"/>
</dbReference>
<evidence type="ECO:0000256" key="8">
    <source>
        <dbReference type="SAM" id="MobiDB-lite"/>
    </source>
</evidence>
<feature type="region of interest" description="Disordered" evidence="8">
    <location>
        <begin position="216"/>
        <end position="255"/>
    </location>
</feature>
<dbReference type="AlphaFoldDB" id="A0A1D2MGQ7"/>
<organism evidence="10 11">
    <name type="scientific">Orchesella cincta</name>
    <name type="common">Springtail</name>
    <name type="synonym">Podura cincta</name>
    <dbReference type="NCBI Taxonomy" id="48709"/>
    <lineage>
        <taxon>Eukaryota</taxon>
        <taxon>Metazoa</taxon>
        <taxon>Ecdysozoa</taxon>
        <taxon>Arthropoda</taxon>
        <taxon>Hexapoda</taxon>
        <taxon>Collembola</taxon>
        <taxon>Entomobryomorpha</taxon>
        <taxon>Entomobryoidea</taxon>
        <taxon>Orchesellidae</taxon>
        <taxon>Orchesellinae</taxon>
        <taxon>Orchesella</taxon>
    </lineage>
</organism>
<keyword evidence="11" id="KW-1185">Reference proteome</keyword>
<evidence type="ECO:0000256" key="5">
    <source>
        <dbReference type="ARBA" id="ARBA00023136"/>
    </source>
</evidence>
<keyword evidence="4 9" id="KW-1133">Transmembrane helix</keyword>
<accession>A0A1D2MGQ7</accession>
<keyword evidence="5 9" id="KW-0472">Membrane</keyword>
<sequence length="255" mass="28407">MGSRLSTSSGQKEEDLENVYIKRIMEAREKLTGMERLKLIFSVDQYSEFSPELQRVIHGVMLGTVLGAFVGAIGRGRIAHSNFLRSNAHERFSTSLEAKRKLQDTVTIGMFSGGFRIAWRVGLFTGIYLMVSTAVSTYRGKMAVLDQVAGAGAAGFLYKFPQGPKASISGAVRMAKLDEKESIRNARDRDLQHEINRDWQDDGLIRFHDKLLAEMSPSKPEEEELRKASLMTDQVQVNSESKSEVVNKSVVTNAT</sequence>
<dbReference type="GO" id="GO:0016020">
    <property type="term" value="C:membrane"/>
    <property type="evidence" value="ECO:0007669"/>
    <property type="project" value="UniProtKB-SubCell"/>
</dbReference>
<evidence type="ECO:0000256" key="9">
    <source>
        <dbReference type="SAM" id="Phobius"/>
    </source>
</evidence>
<evidence type="ECO:0000256" key="3">
    <source>
        <dbReference type="ARBA" id="ARBA00022692"/>
    </source>
</evidence>
<comment type="similarity">
    <text evidence="2">Belongs to the Tim17/Tim22/Tim23 family.</text>
</comment>
<dbReference type="STRING" id="48709.A0A1D2MGQ7"/>
<comment type="subcellular location">
    <subcellularLocation>
        <location evidence="1">Membrane</location>
        <topology evidence="1">Multi-pass membrane protein</topology>
    </subcellularLocation>
</comment>
<reference evidence="10 11" key="1">
    <citation type="journal article" date="2016" name="Genome Biol. Evol.">
        <title>Gene Family Evolution Reflects Adaptation to Soil Environmental Stressors in the Genome of the Collembolan Orchesella cincta.</title>
        <authorList>
            <person name="Faddeeva-Vakhrusheva A."/>
            <person name="Derks M.F."/>
            <person name="Anvar S.Y."/>
            <person name="Agamennone V."/>
            <person name="Suring W."/>
            <person name="Smit S."/>
            <person name="van Straalen N.M."/>
            <person name="Roelofs D."/>
        </authorList>
    </citation>
    <scope>NUCLEOTIDE SEQUENCE [LARGE SCALE GENOMIC DNA]</scope>
    <source>
        <tissue evidence="10">Mixed pool</tissue>
    </source>
</reference>
<evidence type="ECO:0000256" key="4">
    <source>
        <dbReference type="ARBA" id="ARBA00022989"/>
    </source>
</evidence>
<dbReference type="GO" id="GO:0005739">
    <property type="term" value="C:mitochondrion"/>
    <property type="evidence" value="ECO:0007669"/>
    <property type="project" value="TreeGrafter"/>
</dbReference>
<gene>
    <name evidence="10" type="ORF">Ocin01_14578</name>
</gene>
<evidence type="ECO:0000256" key="6">
    <source>
        <dbReference type="ARBA" id="ARBA00040778"/>
    </source>
</evidence>
<feature type="transmembrane region" description="Helical" evidence="9">
    <location>
        <begin position="117"/>
        <end position="138"/>
    </location>
</feature>
<evidence type="ECO:0000256" key="2">
    <source>
        <dbReference type="ARBA" id="ARBA00008444"/>
    </source>
</evidence>
<dbReference type="Proteomes" id="UP000094527">
    <property type="component" value="Unassembled WGS sequence"/>
</dbReference>
<dbReference type="PANTHER" id="PTHR13002">
    <property type="entry name" value="C3ORF1 PROTEIN-RELATED"/>
    <property type="match status" value="1"/>
</dbReference>
<dbReference type="InterPro" id="IPR055299">
    <property type="entry name" value="TIMMDC1"/>
</dbReference>
<proteinExistence type="inferred from homology"/>
<evidence type="ECO:0000256" key="1">
    <source>
        <dbReference type="ARBA" id="ARBA00004141"/>
    </source>
</evidence>
<keyword evidence="3 9" id="KW-0812">Transmembrane</keyword>
<dbReference type="PANTHER" id="PTHR13002:SF1">
    <property type="entry name" value="COMPLEX I ASSEMBLY FACTOR TIMMDC1, MITOCHONDRIAL"/>
    <property type="match status" value="1"/>
</dbReference>
<dbReference type="EMBL" id="LJIJ01001327">
    <property type="protein sequence ID" value="ODM92103.1"/>
    <property type="molecule type" value="Genomic_DNA"/>
</dbReference>
<dbReference type="OrthoDB" id="5826189at2759"/>
<dbReference type="GO" id="GO:0032981">
    <property type="term" value="P:mitochondrial respiratory chain complex I assembly"/>
    <property type="evidence" value="ECO:0007669"/>
    <property type="project" value="InterPro"/>
</dbReference>
<evidence type="ECO:0000313" key="11">
    <source>
        <dbReference type="Proteomes" id="UP000094527"/>
    </source>
</evidence>
<feature type="compositionally biased region" description="Low complexity" evidence="8">
    <location>
        <begin position="234"/>
        <end position="255"/>
    </location>
</feature>
<evidence type="ECO:0000256" key="7">
    <source>
        <dbReference type="ARBA" id="ARBA00041344"/>
    </source>
</evidence>
<name>A0A1D2MGQ7_ORCCI</name>
<evidence type="ECO:0000313" key="10">
    <source>
        <dbReference type="EMBL" id="ODM92103.1"/>
    </source>
</evidence>